<feature type="region of interest" description="Disordered" evidence="1">
    <location>
        <begin position="79"/>
        <end position="102"/>
    </location>
</feature>
<dbReference type="Proteomes" id="UP000479000">
    <property type="component" value="Unassembled WGS sequence"/>
</dbReference>
<name>A0A6H5FXR1_9HEMI</name>
<reference evidence="2 3" key="1">
    <citation type="submission" date="2020-02" db="EMBL/GenBank/DDBJ databases">
        <authorList>
            <person name="Ferguson B K."/>
        </authorList>
    </citation>
    <scope>NUCLEOTIDE SEQUENCE [LARGE SCALE GENOMIC DNA]</scope>
</reference>
<keyword evidence="3" id="KW-1185">Reference proteome</keyword>
<organism evidence="2 3">
    <name type="scientific">Nesidiocoris tenuis</name>
    <dbReference type="NCBI Taxonomy" id="355587"/>
    <lineage>
        <taxon>Eukaryota</taxon>
        <taxon>Metazoa</taxon>
        <taxon>Ecdysozoa</taxon>
        <taxon>Arthropoda</taxon>
        <taxon>Hexapoda</taxon>
        <taxon>Insecta</taxon>
        <taxon>Pterygota</taxon>
        <taxon>Neoptera</taxon>
        <taxon>Paraneoptera</taxon>
        <taxon>Hemiptera</taxon>
        <taxon>Heteroptera</taxon>
        <taxon>Panheteroptera</taxon>
        <taxon>Cimicomorpha</taxon>
        <taxon>Miridae</taxon>
        <taxon>Dicyphina</taxon>
        <taxon>Nesidiocoris</taxon>
    </lineage>
</organism>
<gene>
    <name evidence="2" type="ORF">NTEN_LOCUS1196</name>
</gene>
<accession>A0A6H5FXR1</accession>
<dbReference type="EMBL" id="CADCXU010001966">
    <property type="protein sequence ID" value="CAA9994380.1"/>
    <property type="molecule type" value="Genomic_DNA"/>
</dbReference>
<evidence type="ECO:0000256" key="1">
    <source>
        <dbReference type="SAM" id="MobiDB-lite"/>
    </source>
</evidence>
<evidence type="ECO:0000313" key="3">
    <source>
        <dbReference type="Proteomes" id="UP000479000"/>
    </source>
</evidence>
<feature type="compositionally biased region" description="Pro residues" evidence="1">
    <location>
        <begin position="84"/>
        <end position="96"/>
    </location>
</feature>
<sequence length="193" mass="21068">MAITSKSFMIVQKRNGEHQGQKGSHWIQQSKRDRSRVGINGFFHYFGRDSEYLSGPGPNLAREQDTITTVRTITYMANTTPAPTTAPPSPTPPLTPPTAATPLPTPPPLLSSITSHLSYHDQHYHQSAPSHTCASTFVYIAKVESPTLVEVGTKTIVPAHASNFSLHLKLHQLSRNFAGITKQSMATPDDEPG</sequence>
<protein>
    <submittedName>
        <fullName evidence="2">Uncharacterized protein</fullName>
    </submittedName>
</protein>
<evidence type="ECO:0000313" key="2">
    <source>
        <dbReference type="EMBL" id="CAA9994380.1"/>
    </source>
</evidence>
<feature type="non-terminal residue" evidence="2">
    <location>
        <position position="193"/>
    </location>
</feature>
<dbReference type="AlphaFoldDB" id="A0A6H5FXR1"/>
<proteinExistence type="predicted"/>